<dbReference type="GO" id="GO:0004420">
    <property type="term" value="F:hydroxymethylglutaryl-CoA reductase (NADPH) activity"/>
    <property type="evidence" value="ECO:0007669"/>
    <property type="project" value="InterPro"/>
</dbReference>
<dbReference type="EC" id="1.1.1.88" evidence="3"/>
<dbReference type="InterPro" id="IPR009029">
    <property type="entry name" value="HMG_CoA_Rdtase_sub-bd_dom_sf"/>
</dbReference>
<dbReference type="Gene3D" id="1.10.8.660">
    <property type="match status" value="1"/>
</dbReference>
<evidence type="ECO:0000256" key="2">
    <source>
        <dbReference type="ARBA" id="ARBA00023002"/>
    </source>
</evidence>
<dbReference type="RefSeq" id="WP_106383883.1">
    <property type="nucleotide sequence ID" value="NZ_PVSZ01000004.1"/>
</dbReference>
<evidence type="ECO:0000256" key="3">
    <source>
        <dbReference type="RuleBase" id="RU361219"/>
    </source>
</evidence>
<dbReference type="PANTHER" id="PTHR10572:SF24">
    <property type="entry name" value="3-HYDROXY-3-METHYLGLUTARYL-COENZYME A REDUCTASE"/>
    <property type="match status" value="1"/>
</dbReference>
<dbReference type="InterPro" id="IPR002202">
    <property type="entry name" value="HMG_CoA_Rdtase"/>
</dbReference>
<proteinExistence type="inferred from homology"/>
<dbReference type="InterPro" id="IPR009023">
    <property type="entry name" value="HMG_CoA_Rdtase_NAD(P)-bd_sf"/>
</dbReference>
<evidence type="ECO:0000256" key="1">
    <source>
        <dbReference type="ARBA" id="ARBA00007661"/>
    </source>
</evidence>
<dbReference type="GO" id="GO:0140643">
    <property type="term" value="F:hydroxymethylglutaryl-CoA reductase (NADH) activity"/>
    <property type="evidence" value="ECO:0007669"/>
    <property type="project" value="UniProtKB-EC"/>
</dbReference>
<organism evidence="4 5">
    <name type="scientific">Streptococcus anginosus</name>
    <dbReference type="NCBI Taxonomy" id="1328"/>
    <lineage>
        <taxon>Bacteria</taxon>
        <taxon>Bacillati</taxon>
        <taxon>Bacillota</taxon>
        <taxon>Bacilli</taxon>
        <taxon>Lactobacillales</taxon>
        <taxon>Streptococcaceae</taxon>
        <taxon>Streptococcus</taxon>
        <taxon>Streptococcus anginosus group</taxon>
    </lineage>
</organism>
<dbReference type="AlphaFoldDB" id="A0A2T0G7N5"/>
<dbReference type="PROSITE" id="PS50065">
    <property type="entry name" value="HMG_COA_REDUCTASE_4"/>
    <property type="match status" value="1"/>
</dbReference>
<dbReference type="Pfam" id="PF00368">
    <property type="entry name" value="HMG-CoA_red"/>
    <property type="match status" value="1"/>
</dbReference>
<sequence length="426" mass="46593">MKISWTGFSKKSLQERLQILKDYHLLNENNQTNLEHNHMLPLSTADQMSENVIGTFALPYAFVPDVMVDGQVYQVPFVTEEPSVVAAASFAAKIIKRSGGFKTTIHNRQMIGQVTLYQVANIEVAIKNIQNHKQKLLKLANQAHPSIVKRGGGARDLRVEWLNGETEFLVVYLTVDTQEAMGANILNTMLEALKTPLEELSGGKSLMAILSNYATEALVTATCEIDIRFLSRNKSEAMDIAKKMVLASQFAKQDPYRASTHNKGIFNGIDAVVLATGNDWRAIEAGAHTYASRNGSYQGLTTWSIKEATQKLCGEITLPLPIATKGGSIGLNPTVEVSFDLLKQPTAKELASIIASIGLAQNFAALKALVSTGIQHGHMKLQAKSLALLAGAKDTEIAPLVSQLISEKHFSLKRAQEILENIRQKS</sequence>
<evidence type="ECO:0000313" key="4">
    <source>
        <dbReference type="EMBL" id="PRT72058.1"/>
    </source>
</evidence>
<keyword evidence="3" id="KW-0520">NAD</keyword>
<accession>A0A2T0G7N5</accession>
<keyword evidence="2 3" id="KW-0560">Oxidoreductase</keyword>
<name>A0A2T0G7N5_STRAP</name>
<dbReference type="InterPro" id="IPR023074">
    <property type="entry name" value="HMG_CoA_Rdtase_cat_sf"/>
</dbReference>
<comment type="caution">
    <text evidence="4">The sequence shown here is derived from an EMBL/GenBank/DDBJ whole genome shotgun (WGS) entry which is preliminary data.</text>
</comment>
<gene>
    <name evidence="4" type="ORF">C6A27_01790</name>
</gene>
<dbReference type="CDD" id="cd00644">
    <property type="entry name" value="HMG-CoA_reductase_classII"/>
    <property type="match status" value="1"/>
</dbReference>
<dbReference type="SUPFAM" id="SSF55035">
    <property type="entry name" value="NAD-binding domain of HMG-CoA reductase"/>
    <property type="match status" value="1"/>
</dbReference>
<dbReference type="InterPro" id="IPR004553">
    <property type="entry name" value="HMG_CoA_Rdtase_bac-typ"/>
</dbReference>
<dbReference type="Proteomes" id="UP000238573">
    <property type="component" value="Unassembled WGS sequence"/>
</dbReference>
<dbReference type="PANTHER" id="PTHR10572">
    <property type="entry name" value="3-HYDROXY-3-METHYLGLUTARYL-COENZYME A REDUCTASE"/>
    <property type="match status" value="1"/>
</dbReference>
<comment type="pathway">
    <text evidence="3">Metabolic intermediate metabolism; (R)-mevalonate degradation; (S)-3-hydroxy-3-methylglutaryl-CoA from (R)-mevalonate: step 1/1.</text>
</comment>
<dbReference type="NCBIfam" id="TIGR00532">
    <property type="entry name" value="HMG_CoA_R_NAD"/>
    <property type="match status" value="1"/>
</dbReference>
<dbReference type="EMBL" id="PVSZ01000004">
    <property type="protein sequence ID" value="PRT72058.1"/>
    <property type="molecule type" value="Genomic_DNA"/>
</dbReference>
<comment type="catalytic activity">
    <reaction evidence="3">
        <text>(R)-mevalonate + 2 NAD(+) + CoA = (3S)-3-hydroxy-3-methylglutaryl-CoA + 2 NADH + 2 H(+)</text>
        <dbReference type="Rhea" id="RHEA:14833"/>
        <dbReference type="ChEBI" id="CHEBI:15378"/>
        <dbReference type="ChEBI" id="CHEBI:36464"/>
        <dbReference type="ChEBI" id="CHEBI:43074"/>
        <dbReference type="ChEBI" id="CHEBI:57287"/>
        <dbReference type="ChEBI" id="CHEBI:57540"/>
        <dbReference type="ChEBI" id="CHEBI:57945"/>
        <dbReference type="EC" id="1.1.1.88"/>
    </reaction>
</comment>
<comment type="similarity">
    <text evidence="1 3">Belongs to the HMG-CoA reductase family.</text>
</comment>
<evidence type="ECO:0000313" key="5">
    <source>
        <dbReference type="Proteomes" id="UP000238573"/>
    </source>
</evidence>
<dbReference type="SUPFAM" id="SSF56542">
    <property type="entry name" value="Substrate-binding domain of HMG-CoA reductase"/>
    <property type="match status" value="1"/>
</dbReference>
<dbReference type="UniPathway" id="UPA00257">
    <property type="reaction ID" value="UER00367"/>
</dbReference>
<dbReference type="GO" id="GO:0015936">
    <property type="term" value="P:coenzyme A metabolic process"/>
    <property type="evidence" value="ECO:0007669"/>
    <property type="project" value="InterPro"/>
</dbReference>
<dbReference type="Gene3D" id="3.90.770.10">
    <property type="entry name" value="3-hydroxy-3-methylglutaryl-coenzyme A Reductase, Chain A, domain 2"/>
    <property type="match status" value="2"/>
</dbReference>
<protein>
    <recommendedName>
        <fullName evidence="3">3-hydroxy-3-methylglutaryl coenzyme A reductase</fullName>
        <shortName evidence="3">HMG-CoA reductase</shortName>
        <ecNumber evidence="3">1.1.1.88</ecNumber>
    </recommendedName>
</protein>
<reference evidence="4 5" key="1">
    <citation type="journal article" date="1993" name="J. Dent. Res.">
        <title>The isolation and characterization of milleri group streptococci from dental periapical abscesses.</title>
        <authorList>
            <person name="Fisher L.E."/>
            <person name="Russell R.R."/>
        </authorList>
    </citation>
    <scope>NUCLEOTIDE SEQUENCE [LARGE SCALE GENOMIC DNA]</scope>
    <source>
        <strain evidence="4 5">OUP21</strain>
    </source>
</reference>